<feature type="signal peptide" evidence="2">
    <location>
        <begin position="1"/>
        <end position="33"/>
    </location>
</feature>
<dbReference type="Pfam" id="PF03401">
    <property type="entry name" value="TctC"/>
    <property type="match status" value="1"/>
</dbReference>
<organism evidence="3 4">
    <name type="scientific">Candidimonas nitroreducens</name>
    <dbReference type="NCBI Taxonomy" id="683354"/>
    <lineage>
        <taxon>Bacteria</taxon>
        <taxon>Pseudomonadati</taxon>
        <taxon>Pseudomonadota</taxon>
        <taxon>Betaproteobacteria</taxon>
        <taxon>Burkholderiales</taxon>
        <taxon>Alcaligenaceae</taxon>
        <taxon>Candidimonas</taxon>
    </lineage>
</organism>
<dbReference type="InterPro" id="IPR005064">
    <property type="entry name" value="BUG"/>
</dbReference>
<dbReference type="AlphaFoldDB" id="A0A225MKN3"/>
<dbReference type="EMBL" id="NJIH01000004">
    <property type="protein sequence ID" value="OWT61886.1"/>
    <property type="molecule type" value="Genomic_DNA"/>
</dbReference>
<keyword evidence="4" id="KW-1185">Reference proteome</keyword>
<gene>
    <name evidence="3" type="ORF">CEY11_08640</name>
</gene>
<feature type="chain" id="PRO_5012262659" description="ABC transporter substrate-binding protein" evidence="2">
    <location>
        <begin position="34"/>
        <end position="335"/>
    </location>
</feature>
<reference evidence="4" key="1">
    <citation type="submission" date="2017-06" db="EMBL/GenBank/DDBJ databases">
        <title>Herbaspirillum phytohormonus sp. nov., isolated from the root nodule of Robinia pseudoacacia in lead-zinc mine.</title>
        <authorList>
            <person name="Fan M."/>
            <person name="Lin Y."/>
        </authorList>
    </citation>
    <scope>NUCLEOTIDE SEQUENCE [LARGE SCALE GENOMIC DNA]</scope>
    <source>
        <strain evidence="4">SC-089</strain>
    </source>
</reference>
<protein>
    <recommendedName>
        <fullName evidence="5">ABC transporter substrate-binding protein</fullName>
    </recommendedName>
</protein>
<dbReference type="SUPFAM" id="SSF53850">
    <property type="entry name" value="Periplasmic binding protein-like II"/>
    <property type="match status" value="1"/>
</dbReference>
<comment type="similarity">
    <text evidence="1">Belongs to the UPF0065 (bug) family.</text>
</comment>
<evidence type="ECO:0008006" key="5">
    <source>
        <dbReference type="Google" id="ProtNLM"/>
    </source>
</evidence>
<keyword evidence="2" id="KW-0732">Signal</keyword>
<dbReference type="Proteomes" id="UP000214603">
    <property type="component" value="Unassembled WGS sequence"/>
</dbReference>
<evidence type="ECO:0000313" key="4">
    <source>
        <dbReference type="Proteomes" id="UP000214603"/>
    </source>
</evidence>
<proteinExistence type="inferred from homology"/>
<dbReference type="PIRSF" id="PIRSF017082">
    <property type="entry name" value="YflP"/>
    <property type="match status" value="1"/>
</dbReference>
<evidence type="ECO:0000256" key="1">
    <source>
        <dbReference type="ARBA" id="ARBA00006987"/>
    </source>
</evidence>
<sequence>MNAKRINRLNRRRIVFGAATYAGLMLCPGFASAQGKYPNRPVKLVIPWSAGGSTDVIGRVLAESMGRDLGVSVVVENKPGATGTIGYANVARAEPDGYTLLMGTNSTFAMAPHYYKGLSYDIDTDFTPLGMIASNPQILCVNSSMHIKSVREFVDYLKKHPGKVAYASAGYGGSSHLAMEMFLAMTGTEMLHVPYKGGGPALQSLMANDTQAAFVDLSIGDAAFKSGVIRPLGTSGTRPSAAMPQVPPIADQGVPGFESLTSFGLFGPKGLAKPVAERVNKALRAAMKDPFVQKRLASFGFELVDPDPSLYAAYALAEREKWGRVISQRGITFNK</sequence>
<accession>A0A225MKN3</accession>
<evidence type="ECO:0000256" key="2">
    <source>
        <dbReference type="SAM" id="SignalP"/>
    </source>
</evidence>
<dbReference type="Gene3D" id="3.40.190.150">
    <property type="entry name" value="Bordetella uptake gene, domain 1"/>
    <property type="match status" value="1"/>
</dbReference>
<dbReference type="PANTHER" id="PTHR42928:SF5">
    <property type="entry name" value="BLR1237 PROTEIN"/>
    <property type="match status" value="1"/>
</dbReference>
<dbReference type="CDD" id="cd07012">
    <property type="entry name" value="PBP2_Bug_TTT"/>
    <property type="match status" value="1"/>
</dbReference>
<dbReference type="PANTHER" id="PTHR42928">
    <property type="entry name" value="TRICARBOXYLATE-BINDING PROTEIN"/>
    <property type="match status" value="1"/>
</dbReference>
<evidence type="ECO:0000313" key="3">
    <source>
        <dbReference type="EMBL" id="OWT61886.1"/>
    </source>
</evidence>
<dbReference type="RefSeq" id="WP_088602972.1">
    <property type="nucleotide sequence ID" value="NZ_NJIH01000004.1"/>
</dbReference>
<dbReference type="Gene3D" id="3.40.190.10">
    <property type="entry name" value="Periplasmic binding protein-like II"/>
    <property type="match status" value="1"/>
</dbReference>
<dbReference type="OrthoDB" id="8881940at2"/>
<name>A0A225MKN3_9BURK</name>
<dbReference type="InterPro" id="IPR042100">
    <property type="entry name" value="Bug_dom1"/>
</dbReference>
<comment type="caution">
    <text evidence="3">The sequence shown here is derived from an EMBL/GenBank/DDBJ whole genome shotgun (WGS) entry which is preliminary data.</text>
</comment>